<evidence type="ECO:0000256" key="1">
    <source>
        <dbReference type="SAM" id="Phobius"/>
    </source>
</evidence>
<reference evidence="2" key="1">
    <citation type="journal article" date="2020" name="Stud. Mycol.">
        <title>101 Dothideomycetes genomes: a test case for predicting lifestyles and emergence of pathogens.</title>
        <authorList>
            <person name="Haridas S."/>
            <person name="Albert R."/>
            <person name="Binder M."/>
            <person name="Bloem J."/>
            <person name="Labutti K."/>
            <person name="Salamov A."/>
            <person name="Andreopoulos B."/>
            <person name="Baker S."/>
            <person name="Barry K."/>
            <person name="Bills G."/>
            <person name="Bluhm B."/>
            <person name="Cannon C."/>
            <person name="Castanera R."/>
            <person name="Culley D."/>
            <person name="Daum C."/>
            <person name="Ezra D."/>
            <person name="Gonzalez J."/>
            <person name="Henrissat B."/>
            <person name="Kuo A."/>
            <person name="Liang C."/>
            <person name="Lipzen A."/>
            <person name="Lutzoni F."/>
            <person name="Magnuson J."/>
            <person name="Mondo S."/>
            <person name="Nolan M."/>
            <person name="Ohm R."/>
            <person name="Pangilinan J."/>
            <person name="Park H.-J."/>
            <person name="Ramirez L."/>
            <person name="Alfaro M."/>
            <person name="Sun H."/>
            <person name="Tritt A."/>
            <person name="Yoshinaga Y."/>
            <person name="Zwiers L.-H."/>
            <person name="Turgeon B."/>
            <person name="Goodwin S."/>
            <person name="Spatafora J."/>
            <person name="Crous P."/>
            <person name="Grigoriev I."/>
        </authorList>
    </citation>
    <scope>NUCLEOTIDE SEQUENCE</scope>
    <source>
        <strain evidence="2">CBS 107.79</strain>
    </source>
</reference>
<organism evidence="2 3">
    <name type="scientific">Bimuria novae-zelandiae CBS 107.79</name>
    <dbReference type="NCBI Taxonomy" id="1447943"/>
    <lineage>
        <taxon>Eukaryota</taxon>
        <taxon>Fungi</taxon>
        <taxon>Dikarya</taxon>
        <taxon>Ascomycota</taxon>
        <taxon>Pezizomycotina</taxon>
        <taxon>Dothideomycetes</taxon>
        <taxon>Pleosporomycetidae</taxon>
        <taxon>Pleosporales</taxon>
        <taxon>Massarineae</taxon>
        <taxon>Didymosphaeriaceae</taxon>
        <taxon>Bimuria</taxon>
    </lineage>
</organism>
<proteinExistence type="predicted"/>
<keyword evidence="1" id="KW-0812">Transmembrane</keyword>
<keyword evidence="1" id="KW-0472">Membrane</keyword>
<dbReference type="Proteomes" id="UP000800036">
    <property type="component" value="Unassembled WGS sequence"/>
</dbReference>
<evidence type="ECO:0000313" key="3">
    <source>
        <dbReference type="Proteomes" id="UP000800036"/>
    </source>
</evidence>
<dbReference type="EMBL" id="ML976706">
    <property type="protein sequence ID" value="KAF1969717.1"/>
    <property type="molecule type" value="Genomic_DNA"/>
</dbReference>
<accession>A0A6A5V8S9</accession>
<dbReference type="AlphaFoldDB" id="A0A6A5V8S9"/>
<feature type="transmembrane region" description="Helical" evidence="1">
    <location>
        <begin position="32"/>
        <end position="53"/>
    </location>
</feature>
<keyword evidence="1" id="KW-1133">Transmembrane helix</keyword>
<gene>
    <name evidence="2" type="ORF">BU23DRAFT_557347</name>
</gene>
<evidence type="ECO:0000313" key="2">
    <source>
        <dbReference type="EMBL" id="KAF1969717.1"/>
    </source>
</evidence>
<keyword evidence="3" id="KW-1185">Reference proteome</keyword>
<name>A0A6A5V8S9_9PLEO</name>
<protein>
    <submittedName>
        <fullName evidence="2">Uncharacterized protein</fullName>
    </submittedName>
</protein>
<sequence length="179" mass="19360">MLPAPTPAPAPVTAAAAIRMATLTPVFNHSPWRSLLAATAMPTIVTAAVLFHLRRGCLMSPTARFVMLLATRLAVPPAATGLVALRHGARAACLIKAAILVHDRALLDLDDRVGLMDMLLDDCRLHLWLNLHVPNNPGAGTSSLLNDRLDDRLLLQHRRPDVVHADLESRDYDVEPGGQ</sequence>